<dbReference type="GO" id="GO:0003677">
    <property type="term" value="F:DNA binding"/>
    <property type="evidence" value="ECO:0007669"/>
    <property type="project" value="InterPro"/>
</dbReference>
<dbReference type="GO" id="GO:0008408">
    <property type="term" value="F:3'-5' exonuclease activity"/>
    <property type="evidence" value="ECO:0007669"/>
    <property type="project" value="TreeGrafter"/>
</dbReference>
<dbReference type="PANTHER" id="PTHR30231:SF41">
    <property type="entry name" value="DNA POLYMERASE III SUBUNIT EPSILON"/>
    <property type="match status" value="1"/>
</dbReference>
<dbReference type="NCBIfam" id="TIGR00573">
    <property type="entry name" value="dnaq"/>
    <property type="match status" value="1"/>
</dbReference>
<dbReference type="FunFam" id="3.30.420.10:FF:000045">
    <property type="entry name" value="3'-5' exonuclease DinG"/>
    <property type="match status" value="1"/>
</dbReference>
<dbReference type="InterPro" id="IPR006054">
    <property type="entry name" value="DnaQ"/>
</dbReference>
<sequence>MREAAFCIVDLETTGLDLTTDTIINAAAVKIKKGRITKIYETYVKPPTSIPPESIQFHGITDDMLVDKPSIGEVLPEFMTFIGDSMITGHHINFDLKMLDRHLRENYDCNLEGAPWLDTMLLHKLVMENNTSTQLDDLLNVYCIDCEQRHRALGDSIATAKVFLRILHELSNSYQTLNDLYRAQQDMSRKENM</sequence>
<comment type="caution">
    <text evidence="4">The sequence shown here is derived from an EMBL/GenBank/DDBJ whole genome shotgun (WGS) entry which is preliminary data.</text>
</comment>
<dbReference type="GO" id="GO:0045004">
    <property type="term" value="P:DNA replication proofreading"/>
    <property type="evidence" value="ECO:0007669"/>
    <property type="project" value="TreeGrafter"/>
</dbReference>
<evidence type="ECO:0000256" key="1">
    <source>
        <dbReference type="ARBA" id="ARBA00025483"/>
    </source>
</evidence>
<dbReference type="AlphaFoldDB" id="Q1JYJ5"/>
<feature type="domain" description="Exonuclease" evidence="3">
    <location>
        <begin position="5"/>
        <end position="172"/>
    </location>
</feature>
<dbReference type="InterPro" id="IPR036397">
    <property type="entry name" value="RNaseH_sf"/>
</dbReference>
<dbReference type="Proteomes" id="UP000005695">
    <property type="component" value="Unassembled WGS sequence"/>
</dbReference>
<keyword evidence="5" id="KW-1185">Reference proteome</keyword>
<comment type="subunit">
    <text evidence="2">DNA polymerase III contains a core (composed of alpha, epsilon and theta chains) that associates with a tau subunit. This core dimerizes to form the POLIII' complex. PolIII' associates with the gamma complex (composed of gamma, delta, delta', psi and chi chains) and with the beta chain to form the complete DNA polymerase III complex.</text>
</comment>
<dbReference type="SMART" id="SM00479">
    <property type="entry name" value="EXOIII"/>
    <property type="match status" value="1"/>
</dbReference>
<dbReference type="Gene3D" id="3.30.420.10">
    <property type="entry name" value="Ribonuclease H-like superfamily/Ribonuclease H"/>
    <property type="match status" value="1"/>
</dbReference>
<dbReference type="GO" id="GO:0003887">
    <property type="term" value="F:DNA-directed DNA polymerase activity"/>
    <property type="evidence" value="ECO:0007669"/>
    <property type="project" value="InterPro"/>
</dbReference>
<organism evidence="4 5">
    <name type="scientific">Desulfuromonas acetoxidans (strain DSM 684 / 11070)</name>
    <dbReference type="NCBI Taxonomy" id="281689"/>
    <lineage>
        <taxon>Bacteria</taxon>
        <taxon>Pseudomonadati</taxon>
        <taxon>Thermodesulfobacteriota</taxon>
        <taxon>Desulfuromonadia</taxon>
        <taxon>Desulfuromonadales</taxon>
        <taxon>Desulfuromonadaceae</taxon>
        <taxon>Desulfuromonas</taxon>
    </lineage>
</organism>
<evidence type="ECO:0000259" key="3">
    <source>
        <dbReference type="SMART" id="SM00479"/>
    </source>
</evidence>
<evidence type="ECO:0000256" key="2">
    <source>
        <dbReference type="ARBA" id="ARBA00026073"/>
    </source>
</evidence>
<accession>Q1JYJ5</accession>
<dbReference type="EMBL" id="AAEW02000012">
    <property type="protein sequence ID" value="EAT15211.1"/>
    <property type="molecule type" value="Genomic_DNA"/>
</dbReference>
<reference evidence="4" key="2">
    <citation type="submission" date="2006-05" db="EMBL/GenBank/DDBJ databases">
        <title>Sequencing of the draft genome and assembly of Desulfuromonas acetoxidans DSM 684.</title>
        <authorList>
            <consortium name="US DOE Joint Genome Institute (JGI-PGF)"/>
            <person name="Copeland A."/>
            <person name="Lucas S."/>
            <person name="Lapidus A."/>
            <person name="Barry K."/>
            <person name="Detter J.C."/>
            <person name="Glavina del Rio T."/>
            <person name="Hammon N."/>
            <person name="Israni S."/>
            <person name="Dalin E."/>
            <person name="Tice H."/>
            <person name="Bruce D."/>
            <person name="Pitluck S."/>
            <person name="Richardson P."/>
        </authorList>
    </citation>
    <scope>NUCLEOTIDE SEQUENCE [LARGE SCALE GENOMIC DNA]</scope>
    <source>
        <strain evidence="4">DSM 684</strain>
    </source>
</reference>
<evidence type="ECO:0000313" key="4">
    <source>
        <dbReference type="EMBL" id="EAT15211.1"/>
    </source>
</evidence>
<dbReference type="Pfam" id="PF00929">
    <property type="entry name" value="RNase_T"/>
    <property type="match status" value="1"/>
</dbReference>
<name>Q1JYJ5_DESA6</name>
<evidence type="ECO:0000313" key="5">
    <source>
        <dbReference type="Proteomes" id="UP000005695"/>
    </source>
</evidence>
<dbReference type="SUPFAM" id="SSF53098">
    <property type="entry name" value="Ribonuclease H-like"/>
    <property type="match status" value="1"/>
</dbReference>
<reference evidence="4" key="1">
    <citation type="submission" date="2006-05" db="EMBL/GenBank/DDBJ databases">
        <title>Annotation of the draft genome assembly of Desulfuromonas acetoxidans DSM 684.</title>
        <authorList>
            <consortium name="US DOE Joint Genome Institute (JGI-ORNL)"/>
            <person name="Larimer F."/>
            <person name="Land M."/>
            <person name="Hauser L."/>
        </authorList>
    </citation>
    <scope>NUCLEOTIDE SEQUENCE [LARGE SCALE GENOMIC DNA]</scope>
    <source>
        <strain evidence="4">DSM 684</strain>
    </source>
</reference>
<gene>
    <name evidence="4" type="ORF">Dace_1180</name>
</gene>
<dbReference type="InterPro" id="IPR012337">
    <property type="entry name" value="RNaseH-like_sf"/>
</dbReference>
<proteinExistence type="predicted"/>
<comment type="function">
    <text evidence="1">DNA polymerase III is a complex, multichain enzyme responsible for most of the replicative synthesis in bacteria. The epsilon subunit contain the editing function and is a proofreading 3'-5' exonuclease.</text>
</comment>
<dbReference type="CDD" id="cd06127">
    <property type="entry name" value="DEDDh"/>
    <property type="match status" value="1"/>
</dbReference>
<protein>
    <submittedName>
        <fullName evidence="4">DNA polymerase III, epsilon subunit</fullName>
    </submittedName>
</protein>
<dbReference type="PANTHER" id="PTHR30231">
    <property type="entry name" value="DNA POLYMERASE III SUBUNIT EPSILON"/>
    <property type="match status" value="1"/>
</dbReference>
<dbReference type="InterPro" id="IPR013520">
    <property type="entry name" value="Ribonucl_H"/>
</dbReference>
<dbReference type="GO" id="GO:0005829">
    <property type="term" value="C:cytosol"/>
    <property type="evidence" value="ECO:0007669"/>
    <property type="project" value="TreeGrafter"/>
</dbReference>